<evidence type="ECO:0000256" key="3">
    <source>
        <dbReference type="ARBA" id="ARBA00022741"/>
    </source>
</evidence>
<dbReference type="InterPro" id="IPR050763">
    <property type="entry name" value="ABC_transporter_ATP-binding"/>
</dbReference>
<keyword evidence="8" id="KW-1185">Reference proteome</keyword>
<keyword evidence="4" id="KW-0067">ATP-binding</keyword>
<protein>
    <submittedName>
        <fullName evidence="7">ABC-type multidrug transport system ATPase subunit/UDP:flavonoid glycosyltransferase YjiC (YdhE family)</fullName>
    </submittedName>
</protein>
<evidence type="ECO:0000256" key="1">
    <source>
        <dbReference type="ARBA" id="ARBA00004202"/>
    </source>
</evidence>
<dbReference type="EMBL" id="JAAMOZ010000001">
    <property type="protein sequence ID" value="NIH56608.1"/>
    <property type="molecule type" value="Genomic_DNA"/>
</dbReference>
<dbReference type="RefSeq" id="WP_167165676.1">
    <property type="nucleotide sequence ID" value="NZ_BAAAOO010000015.1"/>
</dbReference>
<reference evidence="7 8" key="1">
    <citation type="submission" date="2020-02" db="EMBL/GenBank/DDBJ databases">
        <title>Sequencing the genomes of 1000 actinobacteria strains.</title>
        <authorList>
            <person name="Klenk H.-P."/>
        </authorList>
    </citation>
    <scope>NUCLEOTIDE SEQUENCE [LARGE SCALE GENOMIC DNA]</scope>
    <source>
        <strain evidence="7 8">DSM 19609</strain>
    </source>
</reference>
<dbReference type="Pfam" id="PF06722">
    <property type="entry name" value="EryCIII-like_C"/>
    <property type="match status" value="1"/>
</dbReference>
<evidence type="ECO:0000256" key="2">
    <source>
        <dbReference type="ARBA" id="ARBA00022448"/>
    </source>
</evidence>
<keyword evidence="3" id="KW-0547">Nucleotide-binding</keyword>
<evidence type="ECO:0000259" key="6">
    <source>
        <dbReference type="PROSITE" id="PS50893"/>
    </source>
</evidence>
<dbReference type="SUPFAM" id="SSF53756">
    <property type="entry name" value="UDP-Glycosyltransferase/glycogen phosphorylase"/>
    <property type="match status" value="1"/>
</dbReference>
<dbReference type="InterPro" id="IPR003593">
    <property type="entry name" value="AAA+_ATPase"/>
</dbReference>
<keyword evidence="5" id="KW-0046">Antibiotic resistance</keyword>
<dbReference type="InterPro" id="IPR003439">
    <property type="entry name" value="ABC_transporter-like_ATP-bd"/>
</dbReference>
<dbReference type="Pfam" id="PF00005">
    <property type="entry name" value="ABC_tran"/>
    <property type="match status" value="1"/>
</dbReference>
<dbReference type="PROSITE" id="PS50893">
    <property type="entry name" value="ABC_TRANSPORTER_2"/>
    <property type="match status" value="1"/>
</dbReference>
<evidence type="ECO:0000313" key="8">
    <source>
        <dbReference type="Proteomes" id="UP000749311"/>
    </source>
</evidence>
<gene>
    <name evidence="7" type="ORF">FB473_001253</name>
</gene>
<evidence type="ECO:0000256" key="5">
    <source>
        <dbReference type="ARBA" id="ARBA00023251"/>
    </source>
</evidence>
<dbReference type="CDD" id="cd03263">
    <property type="entry name" value="ABC_subfamily_A"/>
    <property type="match status" value="1"/>
</dbReference>
<name>A0ABX0SDY4_9ACTN</name>
<comment type="subcellular location">
    <subcellularLocation>
        <location evidence="1">Cell membrane</location>
        <topology evidence="1">Peripheral membrane protein</topology>
    </subcellularLocation>
</comment>
<dbReference type="InterPro" id="IPR010610">
    <property type="entry name" value="EryCIII-like_C"/>
</dbReference>
<dbReference type="SUPFAM" id="SSF52540">
    <property type="entry name" value="P-loop containing nucleoside triphosphate hydrolases"/>
    <property type="match status" value="1"/>
</dbReference>
<organism evidence="7 8">
    <name type="scientific">Brooklawnia cerclae</name>
    <dbReference type="NCBI Taxonomy" id="349934"/>
    <lineage>
        <taxon>Bacteria</taxon>
        <taxon>Bacillati</taxon>
        <taxon>Actinomycetota</taxon>
        <taxon>Actinomycetes</taxon>
        <taxon>Propionibacteriales</taxon>
        <taxon>Propionibacteriaceae</taxon>
        <taxon>Brooklawnia</taxon>
    </lineage>
</organism>
<comment type="caution">
    <text evidence="7">The sequence shown here is derived from an EMBL/GenBank/DDBJ whole genome shotgun (WGS) entry which is preliminary data.</text>
</comment>
<evidence type="ECO:0000313" key="7">
    <source>
        <dbReference type="EMBL" id="NIH56608.1"/>
    </source>
</evidence>
<evidence type="ECO:0000256" key="4">
    <source>
        <dbReference type="ARBA" id="ARBA00022840"/>
    </source>
</evidence>
<sequence>MEREEDRPIRVLCAVNGAFSSHVARVLALALRLRDRREFEIAFSGSGPFMEMARDEGFEIVETDHLTADEVFASADATGIHWYDDPVRLDELFEAETRTFASWRPDVCVRDAFRDPASVIARLGGVLDVMVTQANEAPSYEFDFVPVNYDLHGTQAEIEHLGQLVRLARHKVYQPIYNKAMKLGVPASQCKDFGTEADLYLVSDSYALYPMKSVPENYRYVGPLVHLAPGRTPEWLTRFSGSDKTKVLITGGSTGMLDFAGLFSAIDPDRSMYTLAFTDEVEPPDFGGHGILTSVLPHSDLFVTHGGLGSTYMGLAAAKPMIVLYDQFERQANARQLEKLGIGRGFDATKVTPTQIMDAARALLADASVASQLEKTSSLLLAKPEGSYLAAGYVVEACANRFPMMAERLGAVLADLREKSDAHRLGNEEWVKEMARSALPAVDEARVLAHEREDDGPGRPVDNVITVTGLRKAYGNLMAVDEVSFEVRRGEVFGLLGPNGAGKSTTIEILTGNRRRDAGAVSVLGLDPSTQEDLLKQRVGVQLQDVRLFKNLTVRETLELFASFYDNPRTVSEVIERVGLTDKADVRVSRLSGGQNQRVGIAASMIGRGGILFMDEPTAGLDPKNRRLLMDSIKDIRSGETTVFLTTHFMDEAQKLCDRVAIMDQGRLIALDTPEKLIATHCPETVVRLERQPGFSPEVEAEIAQLGDTKIVDGSMVCYCDNVVTFISGLASVYARNDLEMQDVAIHQATLEDVFLKLTGREVEQA</sequence>
<dbReference type="InterPro" id="IPR027417">
    <property type="entry name" value="P-loop_NTPase"/>
</dbReference>
<proteinExistence type="predicted"/>
<dbReference type="PANTHER" id="PTHR42711">
    <property type="entry name" value="ABC TRANSPORTER ATP-BINDING PROTEIN"/>
    <property type="match status" value="1"/>
</dbReference>
<dbReference type="Proteomes" id="UP000749311">
    <property type="component" value="Unassembled WGS sequence"/>
</dbReference>
<dbReference type="SMART" id="SM00382">
    <property type="entry name" value="AAA"/>
    <property type="match status" value="1"/>
</dbReference>
<keyword evidence="2" id="KW-0813">Transport</keyword>
<feature type="domain" description="ABC transporter" evidence="6">
    <location>
        <begin position="465"/>
        <end position="690"/>
    </location>
</feature>
<dbReference type="PANTHER" id="PTHR42711:SF16">
    <property type="entry name" value="ABC TRANSPORTER ATP-BINDING PROTEIN"/>
    <property type="match status" value="1"/>
</dbReference>
<dbReference type="Gene3D" id="3.40.50.300">
    <property type="entry name" value="P-loop containing nucleotide triphosphate hydrolases"/>
    <property type="match status" value="1"/>
</dbReference>
<dbReference type="Gene3D" id="3.40.50.2000">
    <property type="entry name" value="Glycogen Phosphorylase B"/>
    <property type="match status" value="2"/>
</dbReference>
<accession>A0ABX0SDY4</accession>